<reference evidence="1 2" key="1">
    <citation type="journal article" date="2012" name="J. Bacteriol.">
        <title>Draft Genome Sequence Determination for Cystic Fibrosis and Chronic Granulomatous Disease Burkholderia multivorans Isolates.</title>
        <authorList>
            <person name="Varga J.J."/>
            <person name="Losada L."/>
            <person name="Zelazny A.M."/>
            <person name="Brinkac L."/>
            <person name="Harkins D."/>
            <person name="Radune D."/>
            <person name="Hostetler J."/>
            <person name="Sampaio E.P."/>
            <person name="Ronning C.M."/>
            <person name="Nierman W.C."/>
            <person name="Greenberg D.E."/>
            <person name="Holland S.M."/>
            <person name="Goldberg J.B."/>
        </authorList>
    </citation>
    <scope>NUCLEOTIDE SEQUENCE [LARGE SCALE GENOMIC DNA]</scope>
    <source>
        <strain evidence="1 2">CGD2</strain>
    </source>
</reference>
<name>B9BL45_9BURK</name>
<dbReference type="EMBL" id="ACFC01000002">
    <property type="protein sequence ID" value="EEE08662.1"/>
    <property type="molecule type" value="Genomic_DNA"/>
</dbReference>
<proteinExistence type="predicted"/>
<organism evidence="1 2">
    <name type="scientific">Burkholderia multivorans CGD2</name>
    <dbReference type="NCBI Taxonomy" id="513052"/>
    <lineage>
        <taxon>Bacteria</taxon>
        <taxon>Pseudomonadati</taxon>
        <taxon>Pseudomonadota</taxon>
        <taxon>Betaproteobacteria</taxon>
        <taxon>Burkholderiales</taxon>
        <taxon>Burkholderiaceae</taxon>
        <taxon>Burkholderia</taxon>
        <taxon>Burkholderia cepacia complex</taxon>
    </lineage>
</organism>
<dbReference type="Proteomes" id="UP000004535">
    <property type="component" value="Unassembled WGS sequence"/>
</dbReference>
<sequence>MPGPDASCAADRCVGAPNGGLPHGPCAARGYYCGYACSCR</sequence>
<dbReference type="AlphaFoldDB" id="B9BL45"/>
<accession>B9BL45</accession>
<evidence type="ECO:0000313" key="1">
    <source>
        <dbReference type="EMBL" id="EEE08662.1"/>
    </source>
</evidence>
<protein>
    <submittedName>
        <fullName evidence="1">Ring finger protein 208</fullName>
    </submittedName>
</protein>
<gene>
    <name evidence="1" type="ORF">BURMUCGD2_5803</name>
</gene>
<comment type="caution">
    <text evidence="1">The sequence shown here is derived from an EMBL/GenBank/DDBJ whole genome shotgun (WGS) entry which is preliminary data.</text>
</comment>
<evidence type="ECO:0000313" key="2">
    <source>
        <dbReference type="Proteomes" id="UP000004535"/>
    </source>
</evidence>